<dbReference type="EMBL" id="NNRK01000026">
    <property type="protein sequence ID" value="OYR14030.1"/>
    <property type="molecule type" value="Genomic_DNA"/>
</dbReference>
<reference evidence="1 2" key="1">
    <citation type="submission" date="2017-07" db="EMBL/GenBank/DDBJ databases">
        <title>Phylogenetic study on the rhizospheric bacterium Ochrobactrum sp. A44.</title>
        <authorList>
            <person name="Krzyzanowska D.M."/>
            <person name="Ossowicki A."/>
            <person name="Rajewska M."/>
            <person name="Maciag T."/>
            <person name="Kaczynski Z."/>
            <person name="Czerwicka M."/>
            <person name="Jafra S."/>
        </authorList>
    </citation>
    <scope>NUCLEOTIDE SEQUENCE [LARGE SCALE GENOMIC DNA]</scope>
    <source>
        <strain evidence="1 2">PR17</strain>
    </source>
</reference>
<dbReference type="Proteomes" id="UP000216345">
    <property type="component" value="Unassembled WGS sequence"/>
</dbReference>
<protein>
    <submittedName>
        <fullName evidence="1">Uncharacterized protein</fullName>
    </submittedName>
</protein>
<evidence type="ECO:0000313" key="2">
    <source>
        <dbReference type="Proteomes" id="UP000216345"/>
    </source>
</evidence>
<evidence type="ECO:0000313" key="1">
    <source>
        <dbReference type="EMBL" id="OYR14030.1"/>
    </source>
</evidence>
<comment type="caution">
    <text evidence="1">The sequence shown here is derived from an EMBL/GenBank/DDBJ whole genome shotgun (WGS) entry which is preliminary data.</text>
</comment>
<organism evidence="1 2">
    <name type="scientific">Brucella rhizosphaerae</name>
    <dbReference type="NCBI Taxonomy" id="571254"/>
    <lineage>
        <taxon>Bacteria</taxon>
        <taxon>Pseudomonadati</taxon>
        <taxon>Pseudomonadota</taxon>
        <taxon>Alphaproteobacteria</taxon>
        <taxon>Hyphomicrobiales</taxon>
        <taxon>Brucellaceae</taxon>
        <taxon>Brucella/Ochrobactrum group</taxon>
        <taxon>Brucella</taxon>
    </lineage>
</organism>
<keyword evidence="2" id="KW-1185">Reference proteome</keyword>
<proteinExistence type="predicted"/>
<accession>A0A256FGZ0</accession>
<gene>
    <name evidence="1" type="ORF">CEV32_0022</name>
</gene>
<sequence length="40" mass="4732">MIARSNPVTVTSHDYEQEFTCHNRNCFGTCHYRKDGIRFP</sequence>
<dbReference type="AlphaFoldDB" id="A0A256FGZ0"/>
<name>A0A256FGZ0_9HYPH</name>